<name>A0ABT4XUJ1_9RHOB</name>
<protein>
    <submittedName>
        <fullName evidence="1">Uncharacterized protein</fullName>
    </submittedName>
</protein>
<dbReference type="EMBL" id="JAQIOY010000004">
    <property type="protein sequence ID" value="MDA7425635.1"/>
    <property type="molecule type" value="Genomic_DNA"/>
</dbReference>
<dbReference type="RefSeq" id="WP_271432993.1">
    <property type="nucleotide sequence ID" value="NZ_JAQIOY010000004.1"/>
</dbReference>
<sequence length="281" mass="30257">MTTTYEELLVNGLADALRLSGKTLKPVFSELPKTDAVLFSIFDRLPDDQNLTDFSTVFGQILTAQQPGMMVDIAEQNYAKPQNWLTKDEHKIAKYTPDRTDITTALQNSPSISFQSDAQDMTTAQALSQPPLTSSGAGLLPKDVNWTNTKIQSFSVKLAHASMMPIRQGGWFTPGVFASAYKNKDWVPNKDGVTWDSVFGPGGSATSLSTNVLVGAGLDIELTVSSRDKTNLSDDVAWPFSQRVDGGVASADLALTISLTTPADVPLLLAIEVQPTAVLFG</sequence>
<evidence type="ECO:0000313" key="2">
    <source>
        <dbReference type="Proteomes" id="UP001210720"/>
    </source>
</evidence>
<evidence type="ECO:0000313" key="1">
    <source>
        <dbReference type="EMBL" id="MDA7425635.1"/>
    </source>
</evidence>
<comment type="caution">
    <text evidence="1">The sequence shown here is derived from an EMBL/GenBank/DDBJ whole genome shotgun (WGS) entry which is preliminary data.</text>
</comment>
<organism evidence="1 2">
    <name type="scientific">Thalassococcus lentus</name>
    <dbReference type="NCBI Taxonomy" id="1210524"/>
    <lineage>
        <taxon>Bacteria</taxon>
        <taxon>Pseudomonadati</taxon>
        <taxon>Pseudomonadota</taxon>
        <taxon>Alphaproteobacteria</taxon>
        <taxon>Rhodobacterales</taxon>
        <taxon>Roseobacteraceae</taxon>
        <taxon>Thalassococcus</taxon>
    </lineage>
</organism>
<gene>
    <name evidence="1" type="ORF">PFY00_12955</name>
</gene>
<keyword evidence="2" id="KW-1185">Reference proteome</keyword>
<dbReference type="Proteomes" id="UP001210720">
    <property type="component" value="Unassembled WGS sequence"/>
</dbReference>
<accession>A0ABT4XUJ1</accession>
<proteinExistence type="predicted"/>
<reference evidence="1 2" key="1">
    <citation type="submission" date="2023-01" db="EMBL/GenBank/DDBJ databases">
        <title>Thalassococcus onchidii sp. nov., isolated from a marine invertebrate from the South China Sea.</title>
        <authorList>
            <person name="Xu S."/>
            <person name="Liu Z."/>
            <person name="Xu Y."/>
        </authorList>
    </citation>
    <scope>NUCLEOTIDE SEQUENCE [LARGE SCALE GENOMIC DNA]</scope>
    <source>
        <strain evidence="1 2">KCTC 32084</strain>
    </source>
</reference>